<protein>
    <submittedName>
        <fullName evidence="1">Uncharacterized protein</fullName>
    </submittedName>
</protein>
<evidence type="ECO:0000313" key="2">
    <source>
        <dbReference type="Proteomes" id="UP000027138"/>
    </source>
</evidence>
<keyword evidence="2" id="KW-1185">Reference proteome</keyword>
<proteinExistence type="predicted"/>
<reference evidence="1 2" key="1">
    <citation type="journal article" date="2014" name="PLoS ONE">
        <title>Global Analysis of Gene Expression Profiles in Physic Nut (Jatropha curcas L.) Seedlings Exposed to Salt Stress.</title>
        <authorList>
            <person name="Zhang L."/>
            <person name="Zhang C."/>
            <person name="Wu P."/>
            <person name="Chen Y."/>
            <person name="Li M."/>
            <person name="Jiang H."/>
            <person name="Wu G."/>
        </authorList>
    </citation>
    <scope>NUCLEOTIDE SEQUENCE [LARGE SCALE GENOMIC DNA]</scope>
    <source>
        <strain evidence="2">cv. GZQX0401</strain>
        <tissue evidence="1">Young leaves</tissue>
    </source>
</reference>
<dbReference type="EMBL" id="KK914211">
    <property type="protein sequence ID" value="KDP46661.1"/>
    <property type="molecule type" value="Genomic_DNA"/>
</dbReference>
<gene>
    <name evidence="1" type="ORF">JCGZ_10970</name>
</gene>
<dbReference type="AlphaFoldDB" id="A0A067LDV0"/>
<sequence length="132" mass="14336">MGLEEDNLILGVVEHKSNSEDEMQLIRWRLQDMSSFGHRAGLASECSQRYAMSHEIVTRASCNPEGGSKNRDLDIEEDLVVDAVDARVAPFGLERGPGLSDAPESIAPTNLGVIADELALSTSVVEDRPTVE</sequence>
<organism evidence="1 2">
    <name type="scientific">Jatropha curcas</name>
    <name type="common">Barbados nut</name>
    <dbReference type="NCBI Taxonomy" id="180498"/>
    <lineage>
        <taxon>Eukaryota</taxon>
        <taxon>Viridiplantae</taxon>
        <taxon>Streptophyta</taxon>
        <taxon>Embryophyta</taxon>
        <taxon>Tracheophyta</taxon>
        <taxon>Spermatophyta</taxon>
        <taxon>Magnoliopsida</taxon>
        <taxon>eudicotyledons</taxon>
        <taxon>Gunneridae</taxon>
        <taxon>Pentapetalae</taxon>
        <taxon>rosids</taxon>
        <taxon>fabids</taxon>
        <taxon>Malpighiales</taxon>
        <taxon>Euphorbiaceae</taxon>
        <taxon>Crotonoideae</taxon>
        <taxon>Jatropheae</taxon>
        <taxon>Jatropha</taxon>
    </lineage>
</organism>
<name>A0A067LDV0_JATCU</name>
<accession>A0A067LDV0</accession>
<evidence type="ECO:0000313" key="1">
    <source>
        <dbReference type="EMBL" id="KDP46661.1"/>
    </source>
</evidence>
<dbReference type="Proteomes" id="UP000027138">
    <property type="component" value="Unassembled WGS sequence"/>
</dbReference>